<organism evidence="13 14">
    <name type="scientific">Aureobasidium melanogenum</name>
    <name type="common">Aureobasidium pullulans var. melanogenum</name>
    <dbReference type="NCBI Taxonomy" id="46634"/>
    <lineage>
        <taxon>Eukaryota</taxon>
        <taxon>Fungi</taxon>
        <taxon>Dikarya</taxon>
        <taxon>Ascomycota</taxon>
        <taxon>Pezizomycotina</taxon>
        <taxon>Dothideomycetes</taxon>
        <taxon>Dothideomycetidae</taxon>
        <taxon>Dothideales</taxon>
        <taxon>Saccotheciaceae</taxon>
        <taxon>Aureobasidium</taxon>
    </lineage>
</organism>
<dbReference type="EMBL" id="JAHFXS010000041">
    <property type="protein sequence ID" value="KAG9990223.1"/>
    <property type="molecule type" value="Genomic_DNA"/>
</dbReference>
<gene>
    <name evidence="13" type="ORF">KCU98_g1305</name>
</gene>
<feature type="transmembrane region" description="Helical" evidence="8">
    <location>
        <begin position="596"/>
        <end position="617"/>
    </location>
</feature>
<evidence type="ECO:0000256" key="5">
    <source>
        <dbReference type="ARBA" id="ARBA00023136"/>
    </source>
</evidence>
<keyword evidence="4 8" id="KW-1133">Transmembrane helix</keyword>
<dbReference type="SUPFAM" id="SSF51338">
    <property type="entry name" value="Composite domain of metallo-dependent hydrolases"/>
    <property type="match status" value="2"/>
</dbReference>
<proteinExistence type="inferred from homology"/>
<dbReference type="Proteomes" id="UP000729357">
    <property type="component" value="Unassembled WGS sequence"/>
</dbReference>
<evidence type="ECO:0000256" key="6">
    <source>
        <dbReference type="PIRSR" id="PIRSR611778-50"/>
    </source>
</evidence>
<dbReference type="SUPFAM" id="SSF51556">
    <property type="entry name" value="Metallo-dependent hydrolases"/>
    <property type="match status" value="1"/>
</dbReference>
<evidence type="ECO:0000259" key="9">
    <source>
        <dbReference type="Pfam" id="PF01979"/>
    </source>
</evidence>
<feature type="transmembrane region" description="Helical" evidence="8">
    <location>
        <begin position="1161"/>
        <end position="1185"/>
    </location>
</feature>
<feature type="non-terminal residue" evidence="13">
    <location>
        <position position="1542"/>
    </location>
</feature>
<feature type="transmembrane region" description="Helical" evidence="8">
    <location>
        <begin position="638"/>
        <end position="660"/>
    </location>
</feature>
<evidence type="ECO:0000256" key="2">
    <source>
        <dbReference type="ARBA" id="ARBA00008829"/>
    </source>
</evidence>
<keyword evidence="14" id="KW-1185">Reference proteome</keyword>
<feature type="transmembrane region" description="Helical" evidence="8">
    <location>
        <begin position="739"/>
        <end position="759"/>
    </location>
</feature>
<dbReference type="InterPro" id="IPR006680">
    <property type="entry name" value="Amidohydro-rel"/>
</dbReference>
<comment type="similarity">
    <text evidence="2">Belongs to the metallo-dependent hydrolases superfamily. Hydantoinase/dihydropyrimidinase family.</text>
</comment>
<protein>
    <submittedName>
        <fullName evidence="13">D-hydantoinase</fullName>
    </submittedName>
</protein>
<feature type="domain" description="Putative ER transporter 6TM N-terminal" evidence="11">
    <location>
        <begin position="583"/>
        <end position="1026"/>
    </location>
</feature>
<comment type="PTM">
    <text evidence="6">Carbamylation allows a single lysine to coordinate two divalent metal cations.</text>
</comment>
<dbReference type="PANTHER" id="PTHR37994:SF3">
    <property type="entry name" value="ER TRANSPORTER 6TM N-TERMINAL DOMAIN-CONTAINING PROTEIN"/>
    <property type="match status" value="1"/>
</dbReference>
<feature type="region of interest" description="Disordered" evidence="7">
    <location>
        <begin position="503"/>
        <end position="529"/>
    </location>
</feature>
<feature type="transmembrane region" description="Helical" evidence="8">
    <location>
        <begin position="771"/>
        <end position="790"/>
    </location>
</feature>
<accession>A0A9P8G3M9</accession>
<name>A0A9P8G3M9_AURME</name>
<sequence length="1542" mass="169203">MLRDSSGQFCIGIKDGKILTLASSFSHEEIGTAQIIDAEGAFVMPGGVDAHVHLCQDLKTGIDGLGGECADNFETGSRSAAAGGTTTMITFATQTRAEEDRSLLGVVEAYNARAEATGSYIDYGFHIIIVRNDADILEHELPVLAHDWGITSCKLFMTYESQRLTDLQLLDVMLASQKNEITTMIHAENGDMIQWLTEKLETKGMVAPYYHALSRPPVVEMEATNRAIALAGLIKNPILFVHIGSPLAASNVRNAQTQGLPVYAETCPQYLNLTYDDLRKFHSPTCFENSKHVCSPPPPPGTSDQDELYIGLHNGTFTIFSSDHCPFRYDHPHGKPTGVLEDPVSMKGEQACEGEALQSLVSCKPGSFRFIPNGIPGVETRLPLLYTGGLATGKITPQKFVELTSTNPAKLYGIYPKKGALMPGSDADIVIWHPDKHFQPFLLSNKMLHHNVDYTPYEGKEFVNWPRYTILRGKVIWAHGELKGKPYDDRLNAAFQVNSDFPGDDLVLSGSPEQPPTDDNNDRPDRDGDSVPVVLALTVRPPFPGPGSPTEKESHNGNSSSLQETNTNATAKTASPEQKKKIPPFFDHFNAHDLKVLIRCSVAFWVASLFIVIGPLLRTFGNATFFGCVTIMFLPPSGVVLVTLLGGFTMILGMALGWAWGVIAMKAAQATRPQAETLARLQALGIQAAKNTGATTYSPASILVYNGFMLDTRITVTFFCMLCLFIYLMARLRIKMPKLALTCIFAWIVSDVFLTIGPLLPSFQGTIPQVLIKPAAAGVAISIACSILIFPESTSHMTLYNMHKLVTSMTGCLDLTRGFLENYPDTSHMEPMQSLRAGVLGGWAALEPSFGFLSFDLSFGYWSAQDIASLREPVRRVMIGSMSLLAFEILQGRSQEKLKQLKSTDPRTQELAEAEENEKKHMYGKHQVMQSLNLIDSLGEPEVGQSVSKSYQALSQASNPLLEACKNAFEAITHSIRENNTRSWFGRMSADEFAQMRQSHVDALQNLREERSKFPNVANEALFASHNHLFDENGKFHGQSSERHKLTGMFFGFNFEDRLMILAAALDRALEQVTLIEQERTRVRLWLPTNLRKFGAWAFGGSRAPAIAAPTVDDMPQADKATIEEVQQSFKRFHKPARKRNKVSSIILGFGHWLSNDEGIYALRILIATLAAGIPAVCTTSAGFFYREKGLWALIMAQTGAATFSAEFNFAFITRIFGTIAGGVLGMLGWYIGSGNGPGNPYGLGAVLAVVSVILMYLRLYTPPQLMQAVMIGGSTCILVIGYGYIDTHLPTYGNPGWGYEVFWRRTVLVLVGFAISFIVTLLPWPSSLSRNIARRLSSVLDREADHYAALLSSWSDLESHDKYTVAVEAVTIQLAGELGALAMPIGSLKFELSSSVFDSETCGRIRSITEFINYQLAHLHIRAATLSPELRHRFATASGILDHRSIGDVMVVLSIVAQSLKTGDPLPARLPTPLLTKCLDHGRGTSVEDLTVEVLKKEGVRGYTVCMSAYLGYLSGVDELVLALKEAVGEAHYIPDDLKLA</sequence>
<dbReference type="InterPro" id="IPR018823">
    <property type="entry name" value="ArAE_2_N"/>
</dbReference>
<evidence type="ECO:0000259" key="11">
    <source>
        <dbReference type="Pfam" id="PF10337"/>
    </source>
</evidence>
<dbReference type="GO" id="GO:0005737">
    <property type="term" value="C:cytoplasm"/>
    <property type="evidence" value="ECO:0007669"/>
    <property type="project" value="InterPro"/>
</dbReference>
<reference evidence="13" key="1">
    <citation type="journal article" date="2021" name="J Fungi (Basel)">
        <title>Virulence traits and population genomics of the black yeast Aureobasidium melanogenum.</title>
        <authorList>
            <person name="Cernosa A."/>
            <person name="Sun X."/>
            <person name="Gostincar C."/>
            <person name="Fang C."/>
            <person name="Gunde-Cimerman N."/>
            <person name="Song Z."/>
        </authorList>
    </citation>
    <scope>NUCLEOTIDE SEQUENCE</scope>
    <source>
        <strain evidence="13">EXF-9298</strain>
    </source>
</reference>
<reference evidence="13" key="2">
    <citation type="submission" date="2021-08" db="EMBL/GenBank/DDBJ databases">
        <authorList>
            <person name="Gostincar C."/>
            <person name="Sun X."/>
            <person name="Song Z."/>
            <person name="Gunde-Cimerman N."/>
        </authorList>
    </citation>
    <scope>NUCLEOTIDE SEQUENCE</scope>
    <source>
        <strain evidence="13">EXF-9298</strain>
    </source>
</reference>
<feature type="compositionally biased region" description="Polar residues" evidence="7">
    <location>
        <begin position="556"/>
        <end position="576"/>
    </location>
</feature>
<dbReference type="Pfam" id="PF01979">
    <property type="entry name" value="Amidohydro_1"/>
    <property type="match status" value="1"/>
</dbReference>
<feature type="transmembrane region" description="Helical" evidence="8">
    <location>
        <begin position="714"/>
        <end position="732"/>
    </location>
</feature>
<feature type="transmembrane region" description="Helical" evidence="8">
    <location>
        <begin position="1216"/>
        <end position="1233"/>
    </location>
</feature>
<evidence type="ECO:0000313" key="14">
    <source>
        <dbReference type="Proteomes" id="UP000729357"/>
    </source>
</evidence>
<dbReference type="GO" id="GO:0016020">
    <property type="term" value="C:membrane"/>
    <property type="evidence" value="ECO:0007669"/>
    <property type="project" value="UniProtKB-SubCell"/>
</dbReference>
<evidence type="ECO:0000256" key="8">
    <source>
        <dbReference type="SAM" id="Phobius"/>
    </source>
</evidence>
<dbReference type="InterPro" id="IPR049453">
    <property type="entry name" value="Memb_transporter_dom"/>
</dbReference>
<dbReference type="GO" id="GO:0016810">
    <property type="term" value="F:hydrolase activity, acting on carbon-nitrogen (but not peptide) bonds"/>
    <property type="evidence" value="ECO:0007669"/>
    <property type="project" value="InterPro"/>
</dbReference>
<feature type="domain" description="Amidohydrolase-related" evidence="9">
    <location>
        <begin position="42"/>
        <end position="475"/>
    </location>
</feature>
<feature type="transmembrane region" description="Helical" evidence="8">
    <location>
        <begin position="1265"/>
        <end position="1286"/>
    </location>
</feature>
<feature type="modified residue" description="N6-carboxylysine" evidence="6">
    <location>
        <position position="154"/>
    </location>
</feature>
<dbReference type="Pfam" id="PF10334">
    <property type="entry name" value="BRE4"/>
    <property type="match status" value="1"/>
</dbReference>
<feature type="compositionally biased region" description="Basic and acidic residues" evidence="7">
    <location>
        <begin position="520"/>
        <end position="529"/>
    </location>
</feature>
<dbReference type="Pfam" id="PF13515">
    <property type="entry name" value="FUSC_2"/>
    <property type="match status" value="1"/>
</dbReference>
<keyword evidence="3 8" id="KW-0812">Transmembrane</keyword>
<evidence type="ECO:0000256" key="4">
    <source>
        <dbReference type="ARBA" id="ARBA00022989"/>
    </source>
</evidence>
<dbReference type="PANTHER" id="PTHR37994">
    <property type="entry name" value="ARAE_2_N DOMAIN-CONTAINING PROTEIN-RELATED"/>
    <property type="match status" value="1"/>
</dbReference>
<dbReference type="Gene3D" id="2.30.40.10">
    <property type="entry name" value="Urease, subunit C, domain 1"/>
    <property type="match status" value="1"/>
</dbReference>
<comment type="caution">
    <text evidence="13">The sequence shown here is derived from an EMBL/GenBank/DDBJ whole genome shotgun (WGS) entry which is preliminary data.</text>
</comment>
<evidence type="ECO:0000259" key="10">
    <source>
        <dbReference type="Pfam" id="PF10334"/>
    </source>
</evidence>
<evidence type="ECO:0000256" key="7">
    <source>
        <dbReference type="SAM" id="MobiDB-lite"/>
    </source>
</evidence>
<evidence type="ECO:0000313" key="13">
    <source>
        <dbReference type="EMBL" id="KAG9990223.1"/>
    </source>
</evidence>
<dbReference type="InterPro" id="IPR032466">
    <property type="entry name" value="Metal_Hydrolase"/>
</dbReference>
<evidence type="ECO:0000256" key="1">
    <source>
        <dbReference type="ARBA" id="ARBA00004141"/>
    </source>
</evidence>
<evidence type="ECO:0000259" key="12">
    <source>
        <dbReference type="Pfam" id="PF13515"/>
    </source>
</evidence>
<dbReference type="CDD" id="cd01314">
    <property type="entry name" value="D-HYD"/>
    <property type="match status" value="1"/>
</dbReference>
<comment type="subcellular location">
    <subcellularLocation>
        <location evidence="1">Membrane</location>
        <topology evidence="1">Multi-pass membrane protein</topology>
    </subcellularLocation>
</comment>
<dbReference type="InterPro" id="IPR018820">
    <property type="entry name" value="BRE4-related_DUF2421"/>
</dbReference>
<dbReference type="InterPro" id="IPR011778">
    <property type="entry name" value="Hydantoinase/dihydroPyrase"/>
</dbReference>
<evidence type="ECO:0000256" key="3">
    <source>
        <dbReference type="ARBA" id="ARBA00022692"/>
    </source>
</evidence>
<dbReference type="FunFam" id="3.20.20.140:FF:000174">
    <property type="entry name" value="Dihydropyrimidinase-related protein 2"/>
    <property type="match status" value="1"/>
</dbReference>
<feature type="domain" description="Integral membrane bound transporter" evidence="12">
    <location>
        <begin position="1184"/>
        <end position="1320"/>
    </location>
</feature>
<dbReference type="InterPro" id="IPR011059">
    <property type="entry name" value="Metal-dep_hydrolase_composite"/>
</dbReference>
<keyword evidence="5 8" id="KW-0472">Membrane</keyword>
<dbReference type="Pfam" id="PF10337">
    <property type="entry name" value="ArAE_2_N"/>
    <property type="match status" value="1"/>
</dbReference>
<feature type="domain" description="DUF2421" evidence="10">
    <location>
        <begin position="1324"/>
        <end position="1533"/>
    </location>
</feature>
<feature type="region of interest" description="Disordered" evidence="7">
    <location>
        <begin position="541"/>
        <end position="578"/>
    </location>
</feature>
<dbReference type="Gene3D" id="3.20.20.140">
    <property type="entry name" value="Metal-dependent hydrolases"/>
    <property type="match status" value="1"/>
</dbReference>
<feature type="transmembrane region" description="Helical" evidence="8">
    <location>
        <begin position="1306"/>
        <end position="1325"/>
    </location>
</feature>
<feature type="transmembrane region" description="Helical" evidence="8">
    <location>
        <begin position="1239"/>
        <end position="1258"/>
    </location>
</feature>